<evidence type="ECO:0000313" key="2">
    <source>
        <dbReference type="Proteomes" id="UP001163046"/>
    </source>
</evidence>
<keyword evidence="2" id="KW-1185">Reference proteome</keyword>
<evidence type="ECO:0000313" key="1">
    <source>
        <dbReference type="EMBL" id="KAJ7331189.1"/>
    </source>
</evidence>
<dbReference type="EMBL" id="MU827790">
    <property type="protein sequence ID" value="KAJ7331189.1"/>
    <property type="molecule type" value="Genomic_DNA"/>
</dbReference>
<reference evidence="1" key="1">
    <citation type="submission" date="2023-01" db="EMBL/GenBank/DDBJ databases">
        <title>Genome assembly of the deep-sea coral Lophelia pertusa.</title>
        <authorList>
            <person name="Herrera S."/>
            <person name="Cordes E."/>
        </authorList>
    </citation>
    <scope>NUCLEOTIDE SEQUENCE</scope>
    <source>
        <strain evidence="1">USNM1676648</strain>
        <tissue evidence="1">Polyp</tissue>
    </source>
</reference>
<proteinExistence type="predicted"/>
<gene>
    <name evidence="1" type="ORF">OS493_020893</name>
</gene>
<accession>A0A9W9YBG3</accession>
<sequence>MELFCKNNRAMDKLPPTQLEYGQPVSTHSRQYHLQSSFLGKERAVHGSRNGSASPKFQRHAVSSSSVLAKEYAQDASVLRRLWSAHGFVDANV</sequence>
<organism evidence="1 2">
    <name type="scientific">Desmophyllum pertusum</name>
    <dbReference type="NCBI Taxonomy" id="174260"/>
    <lineage>
        <taxon>Eukaryota</taxon>
        <taxon>Metazoa</taxon>
        <taxon>Cnidaria</taxon>
        <taxon>Anthozoa</taxon>
        <taxon>Hexacorallia</taxon>
        <taxon>Scleractinia</taxon>
        <taxon>Caryophylliina</taxon>
        <taxon>Caryophylliidae</taxon>
        <taxon>Desmophyllum</taxon>
    </lineage>
</organism>
<name>A0A9W9YBG3_9CNID</name>
<dbReference type="AlphaFoldDB" id="A0A9W9YBG3"/>
<protein>
    <submittedName>
        <fullName evidence="1">Uncharacterized protein</fullName>
    </submittedName>
</protein>
<dbReference type="Proteomes" id="UP001163046">
    <property type="component" value="Unassembled WGS sequence"/>
</dbReference>
<comment type="caution">
    <text evidence="1">The sequence shown here is derived from an EMBL/GenBank/DDBJ whole genome shotgun (WGS) entry which is preliminary data.</text>
</comment>